<accession>A0ABV8JGU5</accession>
<keyword evidence="15" id="KW-1185">Reference proteome</keyword>
<keyword evidence="4 10" id="KW-0808">Transferase</keyword>
<gene>
    <name evidence="10 14" type="primary">miaA</name>
    <name evidence="14" type="ORF">ACFOUO_14140</name>
</gene>
<dbReference type="SUPFAM" id="SSF52540">
    <property type="entry name" value="P-loop containing nucleoside triphosphate hydrolases"/>
    <property type="match status" value="2"/>
</dbReference>
<evidence type="ECO:0000256" key="6">
    <source>
        <dbReference type="ARBA" id="ARBA00022741"/>
    </source>
</evidence>
<dbReference type="GO" id="GO:0052381">
    <property type="term" value="F:tRNA dimethylallyltransferase activity"/>
    <property type="evidence" value="ECO:0007669"/>
    <property type="project" value="UniProtKB-EC"/>
</dbReference>
<evidence type="ECO:0000256" key="4">
    <source>
        <dbReference type="ARBA" id="ARBA00022679"/>
    </source>
</evidence>
<evidence type="ECO:0000313" key="14">
    <source>
        <dbReference type="EMBL" id="MFC4077938.1"/>
    </source>
</evidence>
<dbReference type="InterPro" id="IPR027417">
    <property type="entry name" value="P-loop_NTPase"/>
</dbReference>
<feature type="binding site" evidence="10">
    <location>
        <begin position="17"/>
        <end position="24"/>
    </location>
    <ligand>
        <name>ATP</name>
        <dbReference type="ChEBI" id="CHEBI:30616"/>
    </ligand>
</feature>
<evidence type="ECO:0000256" key="5">
    <source>
        <dbReference type="ARBA" id="ARBA00022694"/>
    </source>
</evidence>
<keyword evidence="8 10" id="KW-0460">Magnesium</keyword>
<organism evidence="14 15">
    <name type="scientific">Salinithrix halophila</name>
    <dbReference type="NCBI Taxonomy" id="1485204"/>
    <lineage>
        <taxon>Bacteria</taxon>
        <taxon>Bacillati</taxon>
        <taxon>Bacillota</taxon>
        <taxon>Bacilli</taxon>
        <taxon>Bacillales</taxon>
        <taxon>Thermoactinomycetaceae</taxon>
        <taxon>Salinithrix</taxon>
    </lineage>
</organism>
<evidence type="ECO:0000256" key="11">
    <source>
        <dbReference type="RuleBase" id="RU003783"/>
    </source>
</evidence>
<dbReference type="EC" id="2.5.1.75" evidence="10"/>
<sequence>MPSVSSTAGGDLLLIVGPTAVGKTSLSLKLAEEFRGEILSGDSMQVYRYLDIGTAKASPEELARVPHHLIDLLEPDESFSVDQFQCLARRTIREVQERGHLPMIVGGTGLYIQAITHGYQMPDVKADATFRREMEAFADREGNASLHAKLVDRDAKAAARLHPNDRRRIIRALEIIRGTGKTLDEVQRRKPSPYRTCWIGLTRPREQLYDRINRRVDQMMKHGLLQEVAALKRMGYTRTLVSMQALGYKELMLHLEGELSLDEAVSLIKQRTRKFAKRQLSWFRRLPEIHWFDVTREGAYREIRERIAGNFPQSKE</sequence>
<dbReference type="Gene3D" id="3.40.50.300">
    <property type="entry name" value="P-loop containing nucleotide triphosphate hydrolases"/>
    <property type="match status" value="1"/>
</dbReference>
<feature type="site" description="Interaction with substrate tRNA" evidence="10">
    <location>
        <position position="108"/>
    </location>
</feature>
<comment type="function">
    <text evidence="2 10 12">Catalyzes the transfer of a dimethylallyl group onto the adenine at position 37 in tRNAs that read codons beginning with uridine, leading to the formation of N6-(dimethylallyl)adenosine (i(6)A).</text>
</comment>
<dbReference type="InterPro" id="IPR018022">
    <property type="entry name" value="IPT"/>
</dbReference>
<proteinExistence type="inferred from homology"/>
<evidence type="ECO:0000313" key="15">
    <source>
        <dbReference type="Proteomes" id="UP001595843"/>
    </source>
</evidence>
<dbReference type="NCBIfam" id="TIGR00174">
    <property type="entry name" value="miaA"/>
    <property type="match status" value="1"/>
</dbReference>
<comment type="cofactor">
    <cofactor evidence="1 10">
        <name>Mg(2+)</name>
        <dbReference type="ChEBI" id="CHEBI:18420"/>
    </cofactor>
</comment>
<evidence type="ECO:0000256" key="1">
    <source>
        <dbReference type="ARBA" id="ARBA00001946"/>
    </source>
</evidence>
<dbReference type="InterPro" id="IPR039657">
    <property type="entry name" value="Dimethylallyltransferase"/>
</dbReference>
<feature type="binding site" evidence="10">
    <location>
        <begin position="19"/>
        <end position="24"/>
    </location>
    <ligand>
        <name>substrate</name>
    </ligand>
</feature>
<evidence type="ECO:0000256" key="7">
    <source>
        <dbReference type="ARBA" id="ARBA00022840"/>
    </source>
</evidence>
<dbReference type="HAMAP" id="MF_00185">
    <property type="entry name" value="IPP_trans"/>
    <property type="match status" value="1"/>
</dbReference>
<feature type="site" description="Interaction with substrate tRNA" evidence="10">
    <location>
        <position position="131"/>
    </location>
</feature>
<dbReference type="Proteomes" id="UP001595843">
    <property type="component" value="Unassembled WGS sequence"/>
</dbReference>
<comment type="catalytic activity">
    <reaction evidence="9 10 11">
        <text>adenosine(37) in tRNA + dimethylallyl diphosphate = N(6)-dimethylallyladenosine(37) in tRNA + diphosphate</text>
        <dbReference type="Rhea" id="RHEA:26482"/>
        <dbReference type="Rhea" id="RHEA-COMP:10162"/>
        <dbReference type="Rhea" id="RHEA-COMP:10375"/>
        <dbReference type="ChEBI" id="CHEBI:33019"/>
        <dbReference type="ChEBI" id="CHEBI:57623"/>
        <dbReference type="ChEBI" id="CHEBI:74411"/>
        <dbReference type="ChEBI" id="CHEBI:74415"/>
        <dbReference type="EC" id="2.5.1.75"/>
    </reaction>
</comment>
<dbReference type="Gene3D" id="1.10.20.140">
    <property type="match status" value="1"/>
</dbReference>
<feature type="region of interest" description="Interaction with substrate tRNA" evidence="10">
    <location>
        <begin position="42"/>
        <end position="45"/>
    </location>
</feature>
<comment type="subunit">
    <text evidence="10">Monomer.</text>
</comment>
<evidence type="ECO:0000256" key="12">
    <source>
        <dbReference type="RuleBase" id="RU003784"/>
    </source>
</evidence>
<reference evidence="15" key="1">
    <citation type="journal article" date="2019" name="Int. J. Syst. Evol. Microbiol.">
        <title>The Global Catalogue of Microorganisms (GCM) 10K type strain sequencing project: providing services to taxonomists for standard genome sequencing and annotation.</title>
        <authorList>
            <consortium name="The Broad Institute Genomics Platform"/>
            <consortium name="The Broad Institute Genome Sequencing Center for Infectious Disease"/>
            <person name="Wu L."/>
            <person name="Ma J."/>
        </authorList>
    </citation>
    <scope>NUCLEOTIDE SEQUENCE [LARGE SCALE GENOMIC DNA]</scope>
    <source>
        <strain evidence="15">IBRC-M 10813</strain>
    </source>
</reference>
<dbReference type="PANTHER" id="PTHR11088">
    <property type="entry name" value="TRNA DIMETHYLALLYLTRANSFERASE"/>
    <property type="match status" value="1"/>
</dbReference>
<evidence type="ECO:0000256" key="13">
    <source>
        <dbReference type="RuleBase" id="RU003785"/>
    </source>
</evidence>
<keyword evidence="7 10" id="KW-0067">ATP-binding</keyword>
<evidence type="ECO:0000256" key="9">
    <source>
        <dbReference type="ARBA" id="ARBA00049563"/>
    </source>
</evidence>
<comment type="caution">
    <text evidence="14">The sequence shown here is derived from an EMBL/GenBank/DDBJ whole genome shotgun (WGS) entry which is preliminary data.</text>
</comment>
<evidence type="ECO:0000256" key="3">
    <source>
        <dbReference type="ARBA" id="ARBA00005842"/>
    </source>
</evidence>
<evidence type="ECO:0000256" key="2">
    <source>
        <dbReference type="ARBA" id="ARBA00003213"/>
    </source>
</evidence>
<keyword evidence="5 10" id="KW-0819">tRNA processing</keyword>
<comment type="caution">
    <text evidence="10">Lacks conserved residue(s) required for the propagation of feature annotation.</text>
</comment>
<dbReference type="EMBL" id="JBHSAP010000018">
    <property type="protein sequence ID" value="MFC4077938.1"/>
    <property type="molecule type" value="Genomic_DNA"/>
</dbReference>
<name>A0ABV8JGU5_9BACL</name>
<keyword evidence="6 10" id="KW-0547">Nucleotide-binding</keyword>
<dbReference type="PANTHER" id="PTHR11088:SF60">
    <property type="entry name" value="TRNA DIMETHYLALLYLTRANSFERASE"/>
    <property type="match status" value="1"/>
</dbReference>
<protein>
    <recommendedName>
        <fullName evidence="10">tRNA dimethylallyltransferase</fullName>
        <ecNumber evidence="10">2.5.1.75</ecNumber>
    </recommendedName>
    <alternativeName>
        <fullName evidence="10">Dimethylallyl diphosphate:tRNA dimethylallyltransferase</fullName>
        <shortName evidence="10">DMAPP:tRNA dimethylallyltransferase</shortName>
        <shortName evidence="10">DMATase</shortName>
    </alternativeName>
    <alternativeName>
        <fullName evidence="10">Isopentenyl-diphosphate:tRNA isopentenyltransferase</fullName>
        <shortName evidence="10">IPP transferase</shortName>
        <shortName evidence="10">IPPT</shortName>
        <shortName evidence="10">IPTase</shortName>
    </alternativeName>
</protein>
<dbReference type="RefSeq" id="WP_380705772.1">
    <property type="nucleotide sequence ID" value="NZ_JBHSAP010000018.1"/>
</dbReference>
<dbReference type="Pfam" id="PF01715">
    <property type="entry name" value="IPPT"/>
    <property type="match status" value="1"/>
</dbReference>
<evidence type="ECO:0000256" key="8">
    <source>
        <dbReference type="ARBA" id="ARBA00022842"/>
    </source>
</evidence>
<comment type="similarity">
    <text evidence="3 10 13">Belongs to the IPP transferase family.</text>
</comment>
<evidence type="ECO:0000256" key="10">
    <source>
        <dbReference type="HAMAP-Rule" id="MF_00185"/>
    </source>
</evidence>